<evidence type="ECO:0000313" key="2">
    <source>
        <dbReference type="Proteomes" id="UP001611415"/>
    </source>
</evidence>
<gene>
    <name evidence="1" type="ORF">ACH49W_05795</name>
</gene>
<dbReference type="EMBL" id="JBIRYO010000003">
    <property type="protein sequence ID" value="MFI2472874.1"/>
    <property type="molecule type" value="Genomic_DNA"/>
</dbReference>
<accession>A0ABW7WVL3</accession>
<dbReference type="InterPro" id="IPR038282">
    <property type="entry name" value="DUF2267_sf"/>
</dbReference>
<dbReference type="InterPro" id="IPR018727">
    <property type="entry name" value="DUF2267"/>
</dbReference>
<sequence length="223" mass="24081">MSYHRDPLAPAIHTAHEWLRAVADGLATNDRAFAHRVLRAWLHTVRDRISVNASAHLSAQLPEMLRGIFYEDWVPAHVPVSHDVPSFLDQFAQEAGVTHDEAVALAGSVTDTLNGLFSPGQLEHVFALLPEDLRRILIGAEFAGTLTASLAGRNGPSRFDEIDTRLRALSEAVAVLVRGLEEPLDGASHGAARVSAAQEAHRILLAEGLTGSVVPAADRPHTR</sequence>
<dbReference type="RefSeq" id="WP_357404778.1">
    <property type="nucleotide sequence ID" value="NZ_JBEYCD010000005.1"/>
</dbReference>
<dbReference type="Proteomes" id="UP001611415">
    <property type="component" value="Unassembled WGS sequence"/>
</dbReference>
<dbReference type="Pfam" id="PF10025">
    <property type="entry name" value="DUF2267"/>
    <property type="match status" value="1"/>
</dbReference>
<protein>
    <submittedName>
        <fullName evidence="1">DUF2267 domain-containing protein</fullName>
    </submittedName>
</protein>
<keyword evidence="2" id="KW-1185">Reference proteome</keyword>
<name>A0ABW7WVL3_9NOCA</name>
<dbReference type="Gene3D" id="1.10.490.110">
    <property type="entry name" value="Uncharacterized conserved protein DUF2267"/>
    <property type="match status" value="1"/>
</dbReference>
<organism evidence="1 2">
    <name type="scientific">Nocardia xishanensis</name>
    <dbReference type="NCBI Taxonomy" id="238964"/>
    <lineage>
        <taxon>Bacteria</taxon>
        <taxon>Bacillati</taxon>
        <taxon>Actinomycetota</taxon>
        <taxon>Actinomycetes</taxon>
        <taxon>Mycobacteriales</taxon>
        <taxon>Nocardiaceae</taxon>
        <taxon>Nocardia</taxon>
    </lineage>
</organism>
<reference evidence="1 2" key="1">
    <citation type="submission" date="2024-10" db="EMBL/GenBank/DDBJ databases">
        <title>The Natural Products Discovery Center: Release of the First 8490 Sequenced Strains for Exploring Actinobacteria Biosynthetic Diversity.</title>
        <authorList>
            <person name="Kalkreuter E."/>
            <person name="Kautsar S.A."/>
            <person name="Yang D."/>
            <person name="Bader C.D."/>
            <person name="Teijaro C.N."/>
            <person name="Fluegel L."/>
            <person name="Davis C.M."/>
            <person name="Simpson J.R."/>
            <person name="Lauterbach L."/>
            <person name="Steele A.D."/>
            <person name="Gui C."/>
            <person name="Meng S."/>
            <person name="Li G."/>
            <person name="Viehrig K."/>
            <person name="Ye F."/>
            <person name="Su P."/>
            <person name="Kiefer A.F."/>
            <person name="Nichols A."/>
            <person name="Cepeda A.J."/>
            <person name="Yan W."/>
            <person name="Fan B."/>
            <person name="Jiang Y."/>
            <person name="Adhikari A."/>
            <person name="Zheng C.-J."/>
            <person name="Schuster L."/>
            <person name="Cowan T.M."/>
            <person name="Smanski M.J."/>
            <person name="Chevrette M.G."/>
            <person name="De Carvalho L.P.S."/>
            <person name="Shen B."/>
        </authorList>
    </citation>
    <scope>NUCLEOTIDE SEQUENCE [LARGE SCALE GENOMIC DNA]</scope>
    <source>
        <strain evidence="1 2">NPDC019275</strain>
    </source>
</reference>
<proteinExistence type="predicted"/>
<evidence type="ECO:0000313" key="1">
    <source>
        <dbReference type="EMBL" id="MFI2472874.1"/>
    </source>
</evidence>
<comment type="caution">
    <text evidence="1">The sequence shown here is derived from an EMBL/GenBank/DDBJ whole genome shotgun (WGS) entry which is preliminary data.</text>
</comment>